<dbReference type="PANTHER" id="PTHR30352:SF5">
    <property type="entry name" value="PYRUVATE FORMATE-LYASE 1-ACTIVATING ENZYME"/>
    <property type="match status" value="1"/>
</dbReference>
<dbReference type="InterPro" id="IPR007197">
    <property type="entry name" value="rSAM"/>
</dbReference>
<keyword evidence="1" id="KW-0004">4Fe-4S</keyword>
<comment type="caution">
    <text evidence="8">The sequence shown here is derived from an EMBL/GenBank/DDBJ whole genome shotgun (WGS) entry which is preliminary data.</text>
</comment>
<accession>A0A0F3GP17</accession>
<name>A0A0F3GP17_9BACT</name>
<dbReference type="SUPFAM" id="SSF102114">
    <property type="entry name" value="Radical SAM enzymes"/>
    <property type="match status" value="1"/>
</dbReference>
<dbReference type="GO" id="GO:0046872">
    <property type="term" value="F:metal ion binding"/>
    <property type="evidence" value="ECO:0007669"/>
    <property type="project" value="UniProtKB-KW"/>
</dbReference>
<dbReference type="InterPro" id="IPR027596">
    <property type="entry name" value="AmmeMemoSam_rS"/>
</dbReference>
<evidence type="ECO:0000256" key="5">
    <source>
        <dbReference type="ARBA" id="ARBA00023014"/>
    </source>
</evidence>
<dbReference type="PANTHER" id="PTHR30352">
    <property type="entry name" value="PYRUVATE FORMATE-LYASE-ACTIVATING ENZYME"/>
    <property type="match status" value="1"/>
</dbReference>
<reference evidence="8 9" key="1">
    <citation type="submission" date="2015-02" db="EMBL/GenBank/DDBJ databases">
        <title>Single-cell genomics of uncultivated deep-branching MTB reveals a conserved set of magnetosome genes.</title>
        <authorList>
            <person name="Kolinko S."/>
            <person name="Richter M."/>
            <person name="Glockner F.O."/>
            <person name="Brachmann A."/>
            <person name="Schuler D."/>
        </authorList>
    </citation>
    <scope>NUCLEOTIDE SEQUENCE [LARGE SCALE GENOMIC DNA]</scope>
    <source>
        <strain evidence="8">TM-1</strain>
    </source>
</reference>
<protein>
    <submittedName>
        <fullName evidence="8">Radical SAM domain-containing protein</fullName>
    </submittedName>
</protein>
<evidence type="ECO:0000256" key="3">
    <source>
        <dbReference type="ARBA" id="ARBA00022723"/>
    </source>
</evidence>
<dbReference type="PATRIC" id="fig|29290.4.peg.5457"/>
<organism evidence="8 9">
    <name type="scientific">Candidatus Magnetobacterium bavaricum</name>
    <dbReference type="NCBI Taxonomy" id="29290"/>
    <lineage>
        <taxon>Bacteria</taxon>
        <taxon>Pseudomonadati</taxon>
        <taxon>Nitrospirota</taxon>
        <taxon>Thermodesulfovibrionia</taxon>
        <taxon>Thermodesulfovibrionales</taxon>
        <taxon>Candidatus Magnetobacteriaceae</taxon>
        <taxon>Candidatus Magnetobacterium</taxon>
    </lineage>
</organism>
<dbReference type="AlphaFoldDB" id="A0A0F3GP17"/>
<gene>
    <name evidence="8" type="ORF">MBAV_004126</name>
</gene>
<keyword evidence="3 6" id="KW-0479">Metal-binding</keyword>
<dbReference type="SFLD" id="SFLDS00029">
    <property type="entry name" value="Radical_SAM"/>
    <property type="match status" value="1"/>
</dbReference>
<comment type="cofactor">
    <cofactor evidence="6">
        <name>[4Fe-4S] cluster</name>
        <dbReference type="ChEBI" id="CHEBI:49883"/>
    </cofactor>
    <text evidence="6">Binds 1 [4Fe-4S] cluster. The cluster is coordinated with 3 cysteines and an exchangeable S-adenosyl-L-methionine.</text>
</comment>
<feature type="binding site" evidence="6">
    <location>
        <position position="74"/>
    </location>
    <ligand>
        <name>[4Fe-4S] cluster</name>
        <dbReference type="ChEBI" id="CHEBI:49883"/>
        <note>4Fe-4S-S-AdoMet</note>
    </ligand>
</feature>
<dbReference type="InterPro" id="IPR016431">
    <property type="entry name" value="Pyrv-formate_lyase-activ_prd"/>
</dbReference>
<dbReference type="Pfam" id="PF04055">
    <property type="entry name" value="Radical_SAM"/>
    <property type="match status" value="1"/>
</dbReference>
<dbReference type="EMBL" id="LACI01001781">
    <property type="protein sequence ID" value="KJU83680.1"/>
    <property type="molecule type" value="Genomic_DNA"/>
</dbReference>
<evidence type="ECO:0000256" key="6">
    <source>
        <dbReference type="PIRSR" id="PIRSR004869-50"/>
    </source>
</evidence>
<feature type="binding site" evidence="6">
    <location>
        <position position="77"/>
    </location>
    <ligand>
        <name>[4Fe-4S] cluster</name>
        <dbReference type="ChEBI" id="CHEBI:49883"/>
        <note>4Fe-4S-S-AdoMet</note>
    </ligand>
</feature>
<feature type="binding site" evidence="6">
    <location>
        <position position="70"/>
    </location>
    <ligand>
        <name>[4Fe-4S] cluster</name>
        <dbReference type="ChEBI" id="CHEBI:49883"/>
        <note>4Fe-4S-S-AdoMet</note>
    </ligand>
</feature>
<dbReference type="SFLD" id="SFLDG01101">
    <property type="entry name" value="Uncharacterised_Radical_SAM_Su"/>
    <property type="match status" value="1"/>
</dbReference>
<sequence length="340" mass="37780">AGEECFLCAHRCVIADGRRGLCGVRENRQATLYSLVYGKLATAHIDPIEKKPLYHFHPASTTLSIATVGCNFKCMHCQNSDLSQYPKSFREEFTSIVNDKYSSPAEVVEAALKNSWGSATPGSIRSISYTYSEPTIFFEFALECAKLARDNGLKNVFVSNGFMTPESAQAIIPYLDANNIDLKGDDEFYRKVCGGRVEPVKDTIRQMAEAGVWVEVTTLVIPGYNDSEPVLRSIADFICSVSSSIPWHVTRFHPTYKMTDIPWTSVESLAMARQIGLEAGLRYVYQGNAYSERAEDTLCPSCKTPLIKRHGFSVRANILQRDEHGSGLCPVCSTRIDGVW</sequence>
<evidence type="ECO:0000313" key="9">
    <source>
        <dbReference type="Proteomes" id="UP000033423"/>
    </source>
</evidence>
<dbReference type="InterPro" id="IPR013785">
    <property type="entry name" value="Aldolase_TIM"/>
</dbReference>
<evidence type="ECO:0000256" key="2">
    <source>
        <dbReference type="ARBA" id="ARBA00022691"/>
    </source>
</evidence>
<dbReference type="NCBIfam" id="TIGR04337">
    <property type="entry name" value="AmmeMemoSam_rS"/>
    <property type="match status" value="1"/>
</dbReference>
<keyword evidence="2 6" id="KW-0949">S-adenosyl-L-methionine</keyword>
<keyword evidence="9" id="KW-1185">Reference proteome</keyword>
<dbReference type="PROSITE" id="PS51918">
    <property type="entry name" value="RADICAL_SAM"/>
    <property type="match status" value="1"/>
</dbReference>
<evidence type="ECO:0000259" key="7">
    <source>
        <dbReference type="PROSITE" id="PS51918"/>
    </source>
</evidence>
<feature type="domain" description="Radical SAM core" evidence="7">
    <location>
        <begin position="55"/>
        <end position="278"/>
    </location>
</feature>
<evidence type="ECO:0000313" key="8">
    <source>
        <dbReference type="EMBL" id="KJU83680.1"/>
    </source>
</evidence>
<proteinExistence type="predicted"/>
<keyword evidence="5 6" id="KW-0411">Iron-sulfur</keyword>
<evidence type="ECO:0000256" key="4">
    <source>
        <dbReference type="ARBA" id="ARBA00023004"/>
    </source>
</evidence>
<dbReference type="GO" id="GO:0003824">
    <property type="term" value="F:catalytic activity"/>
    <property type="evidence" value="ECO:0007669"/>
    <property type="project" value="InterPro"/>
</dbReference>
<dbReference type="Gene3D" id="3.20.20.70">
    <property type="entry name" value="Aldolase class I"/>
    <property type="match status" value="1"/>
</dbReference>
<feature type="non-terminal residue" evidence="8">
    <location>
        <position position="1"/>
    </location>
</feature>
<dbReference type="InterPro" id="IPR058240">
    <property type="entry name" value="rSAM_sf"/>
</dbReference>
<dbReference type="InterPro" id="IPR034457">
    <property type="entry name" value="Organic_radical-activating"/>
</dbReference>
<dbReference type="CDD" id="cd01335">
    <property type="entry name" value="Radical_SAM"/>
    <property type="match status" value="1"/>
</dbReference>
<dbReference type="PIRSF" id="PIRSF004869">
    <property type="entry name" value="PflX_prd"/>
    <property type="match status" value="1"/>
</dbReference>
<dbReference type="Proteomes" id="UP000033423">
    <property type="component" value="Unassembled WGS sequence"/>
</dbReference>
<evidence type="ECO:0000256" key="1">
    <source>
        <dbReference type="ARBA" id="ARBA00022485"/>
    </source>
</evidence>
<dbReference type="GO" id="GO:0051539">
    <property type="term" value="F:4 iron, 4 sulfur cluster binding"/>
    <property type="evidence" value="ECO:0007669"/>
    <property type="project" value="UniProtKB-KW"/>
</dbReference>
<keyword evidence="4 6" id="KW-0408">Iron</keyword>